<name>A0A238KMW5_9RHOB</name>
<dbReference type="CDD" id="cd01949">
    <property type="entry name" value="GGDEF"/>
    <property type="match status" value="1"/>
</dbReference>
<dbReference type="InterPro" id="IPR035965">
    <property type="entry name" value="PAS-like_dom_sf"/>
</dbReference>
<dbReference type="SMART" id="SM00267">
    <property type="entry name" value="GGDEF"/>
    <property type="match status" value="1"/>
</dbReference>
<dbReference type="RefSeq" id="WP_097805283.1">
    <property type="nucleotide sequence ID" value="NZ_CBDIHF020000003.1"/>
</dbReference>
<dbReference type="SUPFAM" id="SSF55785">
    <property type="entry name" value="PYP-like sensor domain (PAS domain)"/>
    <property type="match status" value="2"/>
</dbReference>
<feature type="domain" description="GGDEF" evidence="2">
    <location>
        <begin position="473"/>
        <end position="608"/>
    </location>
</feature>
<dbReference type="InterPro" id="IPR013655">
    <property type="entry name" value="PAS_fold_3"/>
</dbReference>
<dbReference type="SUPFAM" id="SSF55781">
    <property type="entry name" value="GAF domain-like"/>
    <property type="match status" value="1"/>
</dbReference>
<dbReference type="PANTHER" id="PTHR44757">
    <property type="entry name" value="DIGUANYLATE CYCLASE DGCP"/>
    <property type="match status" value="1"/>
</dbReference>
<dbReference type="SMART" id="SM00086">
    <property type="entry name" value="PAC"/>
    <property type="match status" value="1"/>
</dbReference>
<dbReference type="PROSITE" id="PS50113">
    <property type="entry name" value="PAC"/>
    <property type="match status" value="1"/>
</dbReference>
<gene>
    <name evidence="3" type="primary">yegE</name>
    <name evidence="3" type="ORF">PEV8663_02803</name>
</gene>
<dbReference type="InterPro" id="IPR000700">
    <property type="entry name" value="PAS-assoc_C"/>
</dbReference>
<dbReference type="InterPro" id="IPR000160">
    <property type="entry name" value="GGDEF_dom"/>
</dbReference>
<dbReference type="Pfam" id="PF01590">
    <property type="entry name" value="GAF"/>
    <property type="match status" value="1"/>
</dbReference>
<dbReference type="Gene3D" id="3.30.450.20">
    <property type="entry name" value="PAS domain"/>
    <property type="match status" value="2"/>
</dbReference>
<keyword evidence="3" id="KW-0548">Nucleotidyltransferase</keyword>
<feature type="domain" description="PAC" evidence="1">
    <location>
        <begin position="257"/>
        <end position="308"/>
    </location>
</feature>
<dbReference type="PROSITE" id="PS50887">
    <property type="entry name" value="GGDEF"/>
    <property type="match status" value="1"/>
</dbReference>
<dbReference type="InterPro" id="IPR000014">
    <property type="entry name" value="PAS"/>
</dbReference>
<accession>A0A238KMW5</accession>
<evidence type="ECO:0000259" key="2">
    <source>
        <dbReference type="PROSITE" id="PS50887"/>
    </source>
</evidence>
<organism evidence="3 4">
    <name type="scientific">Pelagimonas varians</name>
    <dbReference type="NCBI Taxonomy" id="696760"/>
    <lineage>
        <taxon>Bacteria</taxon>
        <taxon>Pseudomonadati</taxon>
        <taxon>Pseudomonadota</taxon>
        <taxon>Alphaproteobacteria</taxon>
        <taxon>Rhodobacterales</taxon>
        <taxon>Roseobacteraceae</taxon>
        <taxon>Pelagimonas</taxon>
    </lineage>
</organism>
<dbReference type="Proteomes" id="UP000220836">
    <property type="component" value="Unassembled WGS sequence"/>
</dbReference>
<dbReference type="Pfam" id="PF12860">
    <property type="entry name" value="PAS_7"/>
    <property type="match status" value="1"/>
</dbReference>
<sequence length="609" mass="68491">MIAPQPETETERLKYLDRLQLVRSPRTPDFDAIVQLASDILDCPIALISIVGREEQWFKAKHGLDVDATPRDISFCSHAILQDEVFTVEDASLDDRFRDNPLVTEEPNIRFYAGFPVSTDGVNKLGTLCVIDRKPRVLTDRQQHQLRLLGTAVEGLLRTFESERITIEAARNITQKAKQAERTATLLDRIAEVSGVGGWELSLERQELFWTDQTKRIHEVPIDYRPNYASARAFYEPDSADMVTAIVDDAVENQTDWDVEARLITATGRKIWVHTVGTPLVEDNKVVGLIGTCRDITDRKKFELQLQNSEGLAKKKSIELRTILDRMDQAVSVFDSDAKLTTWNQNYIEIFNKPEGEIREGVDFEELITAEKLRGDFDGDVTDYLETLYSSLAIGESVAAEIRLKGGRVISSIHSPMPDGGWVGTHTDISERVKVQEKIKHASLHDALTKLPNRMKLEDDFGQWVTQNQSKGHEIALAMLDLNKFKAVNDTFGHHVGDKLLQQVAERLQDSVRSGDLVARLGGDEFAILLQCPAENALVVLHRLADVVVTMLTKPFYIENQSLEIGCSMGISLSNGQNNSYELQMQQSDAAMYKVKRSGQSGYGFYRPN</sequence>
<dbReference type="InterPro" id="IPR029787">
    <property type="entry name" value="Nucleotide_cyclase"/>
</dbReference>
<evidence type="ECO:0000313" key="4">
    <source>
        <dbReference type="Proteomes" id="UP000220836"/>
    </source>
</evidence>
<dbReference type="InterPro" id="IPR043128">
    <property type="entry name" value="Rev_trsase/Diguanyl_cyclase"/>
</dbReference>
<dbReference type="Gene3D" id="3.30.450.40">
    <property type="match status" value="1"/>
</dbReference>
<dbReference type="InterPro" id="IPR001610">
    <property type="entry name" value="PAC"/>
</dbReference>
<evidence type="ECO:0000259" key="1">
    <source>
        <dbReference type="PROSITE" id="PS50113"/>
    </source>
</evidence>
<dbReference type="SUPFAM" id="SSF55073">
    <property type="entry name" value="Nucleotide cyclase"/>
    <property type="match status" value="1"/>
</dbReference>
<keyword evidence="4" id="KW-1185">Reference proteome</keyword>
<evidence type="ECO:0000313" key="3">
    <source>
        <dbReference type="EMBL" id="SMX44154.1"/>
    </source>
</evidence>
<dbReference type="NCBIfam" id="TIGR00254">
    <property type="entry name" value="GGDEF"/>
    <property type="match status" value="1"/>
</dbReference>
<dbReference type="Gene3D" id="3.30.70.270">
    <property type="match status" value="1"/>
</dbReference>
<dbReference type="InterPro" id="IPR003018">
    <property type="entry name" value="GAF"/>
</dbReference>
<dbReference type="InterPro" id="IPR029016">
    <property type="entry name" value="GAF-like_dom_sf"/>
</dbReference>
<dbReference type="PANTHER" id="PTHR44757:SF2">
    <property type="entry name" value="BIOFILM ARCHITECTURE MAINTENANCE PROTEIN MBAA"/>
    <property type="match status" value="1"/>
</dbReference>
<dbReference type="InterPro" id="IPR052155">
    <property type="entry name" value="Biofilm_reg_signaling"/>
</dbReference>
<dbReference type="GO" id="GO:0052621">
    <property type="term" value="F:diguanylate cyclase activity"/>
    <property type="evidence" value="ECO:0007669"/>
    <property type="project" value="UniProtKB-EC"/>
</dbReference>
<dbReference type="SMART" id="SM00065">
    <property type="entry name" value="GAF"/>
    <property type="match status" value="1"/>
</dbReference>
<dbReference type="EC" id="2.7.7.65" evidence="3"/>
<protein>
    <submittedName>
        <fullName evidence="3">Putative diguanylate cyclase YegE</fullName>
        <ecNumber evidence="3">2.7.7.65</ecNumber>
    </submittedName>
</protein>
<dbReference type="EMBL" id="FXYH01000010">
    <property type="protein sequence ID" value="SMX44154.1"/>
    <property type="molecule type" value="Genomic_DNA"/>
</dbReference>
<dbReference type="OrthoDB" id="9816309at2"/>
<dbReference type="Pfam" id="PF00990">
    <property type="entry name" value="GGDEF"/>
    <property type="match status" value="1"/>
</dbReference>
<reference evidence="3 4" key="1">
    <citation type="submission" date="2017-05" db="EMBL/GenBank/DDBJ databases">
        <authorList>
            <person name="Song R."/>
            <person name="Chenine A.L."/>
            <person name="Ruprecht R.M."/>
        </authorList>
    </citation>
    <scope>NUCLEOTIDE SEQUENCE [LARGE SCALE GENOMIC DNA]</scope>
    <source>
        <strain evidence="3 4">CECT 8663</strain>
    </source>
</reference>
<dbReference type="Pfam" id="PF08447">
    <property type="entry name" value="PAS_3"/>
    <property type="match status" value="1"/>
</dbReference>
<dbReference type="NCBIfam" id="TIGR00229">
    <property type="entry name" value="sensory_box"/>
    <property type="match status" value="1"/>
</dbReference>
<keyword evidence="3" id="KW-0808">Transferase</keyword>
<proteinExistence type="predicted"/>
<dbReference type="AlphaFoldDB" id="A0A238KMW5"/>